<organism evidence="1 2">
    <name type="scientific">Ancylostoma caninum</name>
    <name type="common">Dog hookworm</name>
    <dbReference type="NCBI Taxonomy" id="29170"/>
    <lineage>
        <taxon>Eukaryota</taxon>
        <taxon>Metazoa</taxon>
        <taxon>Ecdysozoa</taxon>
        <taxon>Nematoda</taxon>
        <taxon>Chromadorea</taxon>
        <taxon>Rhabditida</taxon>
        <taxon>Rhabditina</taxon>
        <taxon>Rhabditomorpha</taxon>
        <taxon>Strongyloidea</taxon>
        <taxon>Ancylostomatidae</taxon>
        <taxon>Ancylostomatinae</taxon>
        <taxon>Ancylostoma</taxon>
    </lineage>
</organism>
<evidence type="ECO:0000313" key="2">
    <source>
        <dbReference type="Proteomes" id="UP000252519"/>
    </source>
</evidence>
<sequence length="83" mass="9355">MHAEILCRSTTSESFIIGDRQICRLLTSAVDRSMRYLLCGLVIVAALKSQYLRVCPCISTVSPEDTGCVNIQLLLYPFFRILK</sequence>
<keyword evidence="2" id="KW-1185">Reference proteome</keyword>
<protein>
    <submittedName>
        <fullName evidence="1">Uncharacterized protein</fullName>
    </submittedName>
</protein>
<evidence type="ECO:0000313" key="1">
    <source>
        <dbReference type="EMBL" id="RCN39704.1"/>
    </source>
</evidence>
<reference evidence="1 2" key="1">
    <citation type="submission" date="2014-10" db="EMBL/GenBank/DDBJ databases">
        <title>Draft genome of the hookworm Ancylostoma caninum.</title>
        <authorList>
            <person name="Mitreva M."/>
        </authorList>
    </citation>
    <scope>NUCLEOTIDE SEQUENCE [LARGE SCALE GENOMIC DNA]</scope>
    <source>
        <strain evidence="1 2">Baltimore</strain>
    </source>
</reference>
<comment type="caution">
    <text evidence="1">The sequence shown here is derived from an EMBL/GenBank/DDBJ whole genome shotgun (WGS) entry which is preliminary data.</text>
</comment>
<dbReference type="Proteomes" id="UP000252519">
    <property type="component" value="Unassembled WGS sequence"/>
</dbReference>
<dbReference type="EMBL" id="JOJR01000324">
    <property type="protein sequence ID" value="RCN39704.1"/>
    <property type="molecule type" value="Genomic_DNA"/>
</dbReference>
<accession>A0A368G5I4</accession>
<proteinExistence type="predicted"/>
<name>A0A368G5I4_ANCCA</name>
<gene>
    <name evidence="1" type="ORF">ANCCAN_14364</name>
</gene>
<dbReference type="AlphaFoldDB" id="A0A368G5I4"/>